<dbReference type="EMBL" id="BPLR01000718">
    <property type="protein sequence ID" value="GIY96954.1"/>
    <property type="molecule type" value="Genomic_DNA"/>
</dbReference>
<evidence type="ECO:0000313" key="2">
    <source>
        <dbReference type="Proteomes" id="UP001054945"/>
    </source>
</evidence>
<evidence type="ECO:0000313" key="1">
    <source>
        <dbReference type="EMBL" id="GIY96954.1"/>
    </source>
</evidence>
<accession>A0AAV4XQF9</accession>
<dbReference type="AlphaFoldDB" id="A0AAV4XQF9"/>
<organism evidence="1 2">
    <name type="scientific">Caerostris extrusa</name>
    <name type="common">Bark spider</name>
    <name type="synonym">Caerostris bankana</name>
    <dbReference type="NCBI Taxonomy" id="172846"/>
    <lineage>
        <taxon>Eukaryota</taxon>
        <taxon>Metazoa</taxon>
        <taxon>Ecdysozoa</taxon>
        <taxon>Arthropoda</taxon>
        <taxon>Chelicerata</taxon>
        <taxon>Arachnida</taxon>
        <taxon>Araneae</taxon>
        <taxon>Araneomorphae</taxon>
        <taxon>Entelegynae</taxon>
        <taxon>Araneoidea</taxon>
        <taxon>Araneidae</taxon>
        <taxon>Caerostris</taxon>
    </lineage>
</organism>
<dbReference type="Proteomes" id="UP001054945">
    <property type="component" value="Unassembled WGS sequence"/>
</dbReference>
<name>A0AAV4XQF9_CAEEX</name>
<sequence length="102" mass="11437">MVQIVNTIQEIPEVPTRGSDKGVIPIMGEKPDKTTSKEAQKIVHFVIVFGKLAARGGQTRYQPVRIHFVSGEDSVLEPRFLEDLVPDLLSVLFLYEVLDAFQ</sequence>
<reference evidence="1 2" key="1">
    <citation type="submission" date="2021-06" db="EMBL/GenBank/DDBJ databases">
        <title>Caerostris extrusa draft genome.</title>
        <authorList>
            <person name="Kono N."/>
            <person name="Arakawa K."/>
        </authorList>
    </citation>
    <scope>NUCLEOTIDE SEQUENCE [LARGE SCALE GENOMIC DNA]</scope>
</reference>
<proteinExistence type="predicted"/>
<gene>
    <name evidence="1" type="ORF">CEXT_307711</name>
</gene>
<keyword evidence="2" id="KW-1185">Reference proteome</keyword>
<protein>
    <submittedName>
        <fullName evidence="1">Uncharacterized protein</fullName>
    </submittedName>
</protein>
<comment type="caution">
    <text evidence="1">The sequence shown here is derived from an EMBL/GenBank/DDBJ whole genome shotgun (WGS) entry which is preliminary data.</text>
</comment>